<comment type="caution">
    <text evidence="1">The sequence shown here is derived from an EMBL/GenBank/DDBJ whole genome shotgun (WGS) entry which is preliminary data.</text>
</comment>
<evidence type="ECO:0000313" key="2">
    <source>
        <dbReference type="Proteomes" id="UP000774326"/>
    </source>
</evidence>
<gene>
    <name evidence="1" type="ORF">WICPIJ_003911</name>
</gene>
<proteinExistence type="predicted"/>
<dbReference type="AlphaFoldDB" id="A0A9P8TNG1"/>
<sequence length="347" mass="40725">MNAKDSNPPDKVSITNLKTNINPIQQTDSSLEHLFPSEPHQLFEPNSIDNPDYTMSDHPHLEVREKIIQDLLHKGTIRYKEGHLVLLSKKYTTLAEHCQLMEECAKKKRVLDHIVHLTDPEIGVETGYAKVLTPMIIKDQKGCVCARFTHVRVMSRWLEVPKKFVVHITAANEREVIRKVFSFKIEEFYYVYEGHSYVLLGTTITRQIEQDSKETAKISDYYDFKFSVSDKSCYKVVVWSKGQSDYQLGPWTGRVVQEIWLFCYFLWHDEVIRIDKLAIFAPLIFFYSLREVFCVLLSLMLFHETFLNLEQRVTRDMNLDIYRSIVNSDFNSFIESGRVVFEEKNNF</sequence>
<name>A0A9P8TNG1_WICPI</name>
<keyword evidence="2" id="KW-1185">Reference proteome</keyword>
<reference evidence="1" key="1">
    <citation type="journal article" date="2021" name="Open Biol.">
        <title>Shared evolutionary footprints suggest mitochondrial oxidative damage underlies multiple complex I losses in fungi.</title>
        <authorList>
            <person name="Schikora-Tamarit M.A."/>
            <person name="Marcet-Houben M."/>
            <person name="Nosek J."/>
            <person name="Gabaldon T."/>
        </authorList>
    </citation>
    <scope>NUCLEOTIDE SEQUENCE</scope>
    <source>
        <strain evidence="1">CBS2887</strain>
    </source>
</reference>
<accession>A0A9P8TNG1</accession>
<dbReference type="Proteomes" id="UP000774326">
    <property type="component" value="Unassembled WGS sequence"/>
</dbReference>
<protein>
    <submittedName>
        <fullName evidence="1">Uncharacterized protein</fullName>
    </submittedName>
</protein>
<reference evidence="1" key="2">
    <citation type="submission" date="2021-01" db="EMBL/GenBank/DDBJ databases">
        <authorList>
            <person name="Schikora-Tamarit M.A."/>
        </authorList>
    </citation>
    <scope>NUCLEOTIDE SEQUENCE</scope>
    <source>
        <strain evidence="1">CBS2887</strain>
    </source>
</reference>
<evidence type="ECO:0000313" key="1">
    <source>
        <dbReference type="EMBL" id="KAH3685144.1"/>
    </source>
</evidence>
<organism evidence="1 2">
    <name type="scientific">Wickerhamomyces pijperi</name>
    <name type="common">Yeast</name>
    <name type="synonym">Pichia pijperi</name>
    <dbReference type="NCBI Taxonomy" id="599730"/>
    <lineage>
        <taxon>Eukaryota</taxon>
        <taxon>Fungi</taxon>
        <taxon>Dikarya</taxon>
        <taxon>Ascomycota</taxon>
        <taxon>Saccharomycotina</taxon>
        <taxon>Saccharomycetes</taxon>
        <taxon>Phaffomycetales</taxon>
        <taxon>Wickerhamomycetaceae</taxon>
        <taxon>Wickerhamomyces</taxon>
    </lineage>
</organism>
<dbReference type="EMBL" id="JAEUBG010002137">
    <property type="protein sequence ID" value="KAH3685144.1"/>
    <property type="molecule type" value="Genomic_DNA"/>
</dbReference>